<dbReference type="eggNOG" id="COG0707">
    <property type="taxonomic scope" value="Bacteria"/>
</dbReference>
<feature type="binding site" evidence="10">
    <location>
        <begin position="11"/>
        <end position="13"/>
    </location>
    <ligand>
        <name>UDP-N-acetyl-alpha-D-glucosamine</name>
        <dbReference type="ChEBI" id="CHEBI:57705"/>
    </ligand>
</feature>
<dbReference type="GO" id="GO:0051301">
    <property type="term" value="P:cell division"/>
    <property type="evidence" value="ECO:0007669"/>
    <property type="project" value="UniProtKB-KW"/>
</dbReference>
<evidence type="ECO:0000256" key="8">
    <source>
        <dbReference type="ARBA" id="ARBA00023306"/>
    </source>
</evidence>
<dbReference type="GO" id="GO:0050511">
    <property type="term" value="F:undecaprenyldiphospho-muramoylpentapeptide beta-N-acetylglucosaminyltransferase activity"/>
    <property type="evidence" value="ECO:0007669"/>
    <property type="project" value="UniProtKB-UniRule"/>
</dbReference>
<feature type="domain" description="Glycosyl transferase family 28 C-terminal" evidence="12">
    <location>
        <begin position="181"/>
        <end position="345"/>
    </location>
</feature>
<dbReference type="NCBIfam" id="TIGR01133">
    <property type="entry name" value="murG"/>
    <property type="match status" value="1"/>
</dbReference>
<feature type="binding site" evidence="10">
    <location>
        <begin position="262"/>
        <end position="267"/>
    </location>
    <ligand>
        <name>UDP-N-acetyl-alpha-D-glucosamine</name>
        <dbReference type="ChEBI" id="CHEBI:57705"/>
    </ligand>
</feature>
<dbReference type="GO" id="GO:0009252">
    <property type="term" value="P:peptidoglycan biosynthetic process"/>
    <property type="evidence" value="ECO:0007669"/>
    <property type="project" value="UniProtKB-UniRule"/>
</dbReference>
<evidence type="ECO:0000256" key="10">
    <source>
        <dbReference type="HAMAP-Rule" id="MF_00033"/>
    </source>
</evidence>
<evidence type="ECO:0000256" key="6">
    <source>
        <dbReference type="ARBA" id="ARBA00022984"/>
    </source>
</evidence>
<dbReference type="GO" id="GO:0005975">
    <property type="term" value="P:carbohydrate metabolic process"/>
    <property type="evidence" value="ECO:0007669"/>
    <property type="project" value="InterPro"/>
</dbReference>
<proteinExistence type="inferred from homology"/>
<feature type="binding site" evidence="10">
    <location>
        <position position="163"/>
    </location>
    <ligand>
        <name>UDP-N-acetyl-alpha-D-glucosamine</name>
        <dbReference type="ChEBI" id="CHEBI:57705"/>
    </ligand>
</feature>
<gene>
    <name evidence="10" type="primary">murG</name>
    <name evidence="13" type="ORF">IDSA_00410</name>
</gene>
<keyword evidence="8 10" id="KW-0131">Cell cycle</keyword>
<evidence type="ECO:0000256" key="5">
    <source>
        <dbReference type="ARBA" id="ARBA00022960"/>
    </source>
</evidence>
<dbReference type="AlphaFoldDB" id="A0A094IU74"/>
<dbReference type="OrthoDB" id="9808936at2"/>
<comment type="similarity">
    <text evidence="10">Belongs to the glycosyltransferase 28 family. MurG subfamily.</text>
</comment>
<dbReference type="GO" id="GO:0071555">
    <property type="term" value="P:cell wall organization"/>
    <property type="evidence" value="ECO:0007669"/>
    <property type="project" value="UniProtKB-KW"/>
</dbReference>
<dbReference type="EMBL" id="JPER01000001">
    <property type="protein sequence ID" value="KFZ31235.1"/>
    <property type="molecule type" value="Genomic_DNA"/>
</dbReference>
<evidence type="ECO:0000256" key="3">
    <source>
        <dbReference type="ARBA" id="ARBA00022676"/>
    </source>
</evidence>
<dbReference type="STRING" id="435908.IDSA_00410"/>
<dbReference type="InterPro" id="IPR007235">
    <property type="entry name" value="Glyco_trans_28_C"/>
</dbReference>
<dbReference type="Pfam" id="PF03033">
    <property type="entry name" value="Glyco_transf_28"/>
    <property type="match status" value="1"/>
</dbReference>
<dbReference type="InterPro" id="IPR006009">
    <property type="entry name" value="GlcNAc_MurG"/>
</dbReference>
<keyword evidence="7 10" id="KW-0472">Membrane</keyword>
<evidence type="ECO:0000313" key="13">
    <source>
        <dbReference type="EMBL" id="KFZ31235.1"/>
    </source>
</evidence>
<reference evidence="13 14" key="1">
    <citation type="submission" date="2014-06" db="EMBL/GenBank/DDBJ databases">
        <title>The draft genome sequence of Idiomarina salinarum ISL-52.</title>
        <authorList>
            <person name="Du J."/>
            <person name="Shao Z."/>
        </authorList>
    </citation>
    <scope>NUCLEOTIDE SEQUENCE [LARGE SCALE GENOMIC DNA]</scope>
    <source>
        <strain evidence="13 14">ISL-52</strain>
    </source>
</reference>
<keyword evidence="1 10" id="KW-1003">Cell membrane</keyword>
<dbReference type="HAMAP" id="MF_00033">
    <property type="entry name" value="MurG"/>
    <property type="match status" value="1"/>
</dbReference>
<sequence length="369" mass="40329">MNRILIAAAGTGGHVFPALAVAERLRRYGWQVVWLGTTEQRLEARIVPAAGFTLEQIDMRGMRGHGVVRKLLAPWQLFRAFLQCRKLLRQHRSQLVLTFGGYVCGPAGLAARWCGIPLLVHEQNAVAGLTNKLLARVASHTMVGFAAARQQLHNAEVTGNPLREDWLSEIIDEPTTEQPFTVLVVGGSLGAQALNEAVPEAVGQLNNKAQLKIIHQCGTGRIADVEQAYQRACIEQVQVVEFIEAMHYAYQQADVVICRAGALTVSELAVVGTPAIFVPLPHAVDDHQTANARELVNAGAAYLLPQSELKSVKPLTRLLGELRSQPELRLQLRQNAAKAARPDATEAVVSQCERWANAEQSKAGDYDKK</sequence>
<dbReference type="Pfam" id="PF04101">
    <property type="entry name" value="Glyco_tran_28_C"/>
    <property type="match status" value="1"/>
</dbReference>
<dbReference type="PANTHER" id="PTHR21015:SF22">
    <property type="entry name" value="GLYCOSYLTRANSFERASE"/>
    <property type="match status" value="1"/>
</dbReference>
<keyword evidence="5 10" id="KW-0133">Cell shape</keyword>
<comment type="subcellular location">
    <subcellularLocation>
        <location evidence="10">Cell membrane</location>
        <topology evidence="10">Peripheral membrane protein</topology>
        <orientation evidence="10">Cytoplasmic side</orientation>
    </subcellularLocation>
</comment>
<evidence type="ECO:0000259" key="11">
    <source>
        <dbReference type="Pfam" id="PF03033"/>
    </source>
</evidence>
<feature type="domain" description="Glycosyltransferase family 28 N-terminal" evidence="11">
    <location>
        <begin position="4"/>
        <end position="141"/>
    </location>
</feature>
<dbReference type="EC" id="2.4.1.227" evidence="10"/>
<feature type="binding site" evidence="10">
    <location>
        <position position="124"/>
    </location>
    <ligand>
        <name>UDP-N-acetyl-alpha-D-glucosamine</name>
        <dbReference type="ChEBI" id="CHEBI:57705"/>
    </ligand>
</feature>
<evidence type="ECO:0000256" key="9">
    <source>
        <dbReference type="ARBA" id="ARBA00023316"/>
    </source>
</evidence>
<keyword evidence="3 10" id="KW-0328">Glycosyltransferase</keyword>
<feature type="binding site" evidence="10">
    <location>
        <position position="288"/>
    </location>
    <ligand>
        <name>UDP-N-acetyl-alpha-D-glucosamine</name>
        <dbReference type="ChEBI" id="CHEBI:57705"/>
    </ligand>
</feature>
<keyword evidence="2 10" id="KW-0132">Cell division</keyword>
<comment type="catalytic activity">
    <reaction evidence="10">
        <text>di-trans,octa-cis-undecaprenyl diphospho-N-acetyl-alpha-D-muramoyl-L-alanyl-D-glutamyl-meso-2,6-diaminopimeloyl-D-alanyl-D-alanine + UDP-N-acetyl-alpha-D-glucosamine = di-trans,octa-cis-undecaprenyl diphospho-[N-acetyl-alpha-D-glucosaminyl-(1-&gt;4)]-N-acetyl-alpha-D-muramoyl-L-alanyl-D-glutamyl-meso-2,6-diaminopimeloyl-D-alanyl-D-alanine + UDP + H(+)</text>
        <dbReference type="Rhea" id="RHEA:31227"/>
        <dbReference type="ChEBI" id="CHEBI:15378"/>
        <dbReference type="ChEBI" id="CHEBI:57705"/>
        <dbReference type="ChEBI" id="CHEBI:58223"/>
        <dbReference type="ChEBI" id="CHEBI:61387"/>
        <dbReference type="ChEBI" id="CHEBI:61388"/>
        <dbReference type="EC" id="2.4.1.227"/>
    </reaction>
</comment>
<keyword evidence="4 10" id="KW-0808">Transferase</keyword>
<evidence type="ECO:0000259" key="12">
    <source>
        <dbReference type="Pfam" id="PF04101"/>
    </source>
</evidence>
<feature type="binding site" evidence="10">
    <location>
        <position position="188"/>
    </location>
    <ligand>
        <name>UDP-N-acetyl-alpha-D-glucosamine</name>
        <dbReference type="ChEBI" id="CHEBI:57705"/>
    </ligand>
</feature>
<feature type="binding site" evidence="10">
    <location>
        <position position="243"/>
    </location>
    <ligand>
        <name>UDP-N-acetyl-alpha-D-glucosamine</name>
        <dbReference type="ChEBI" id="CHEBI:57705"/>
    </ligand>
</feature>
<evidence type="ECO:0000313" key="14">
    <source>
        <dbReference type="Proteomes" id="UP000054363"/>
    </source>
</evidence>
<comment type="pathway">
    <text evidence="10">Cell wall biogenesis; peptidoglycan biosynthesis.</text>
</comment>
<dbReference type="PANTHER" id="PTHR21015">
    <property type="entry name" value="UDP-N-ACETYLGLUCOSAMINE--N-ACETYLMURAMYL-(PENTAPEPTIDE) PYROPHOSPHORYL-UNDECAPRENOL N-ACETYLGLUCOSAMINE TRANSFERASE 1"/>
    <property type="match status" value="1"/>
</dbReference>
<evidence type="ECO:0000256" key="4">
    <source>
        <dbReference type="ARBA" id="ARBA00022679"/>
    </source>
</evidence>
<evidence type="ECO:0000256" key="2">
    <source>
        <dbReference type="ARBA" id="ARBA00022618"/>
    </source>
</evidence>
<dbReference type="Proteomes" id="UP000054363">
    <property type="component" value="Unassembled WGS sequence"/>
</dbReference>
<comment type="caution">
    <text evidence="13">The sequence shown here is derived from an EMBL/GenBank/DDBJ whole genome shotgun (WGS) entry which is preliminary data.</text>
</comment>
<dbReference type="InterPro" id="IPR004276">
    <property type="entry name" value="GlycoTrans_28_N"/>
</dbReference>
<dbReference type="CDD" id="cd03785">
    <property type="entry name" value="GT28_MurG"/>
    <property type="match status" value="1"/>
</dbReference>
<keyword evidence="9 10" id="KW-0961">Cell wall biogenesis/degradation</keyword>
<keyword evidence="6 10" id="KW-0573">Peptidoglycan synthesis</keyword>
<dbReference type="GO" id="GO:0051991">
    <property type="term" value="F:UDP-N-acetyl-D-glucosamine:N-acetylmuramoyl-L-alanyl-D-glutamyl-meso-2,6-diaminopimelyl-D-alanyl-D-alanine-diphosphoundecaprenol 4-beta-N-acetylglucosaminlytransferase activity"/>
    <property type="evidence" value="ECO:0007669"/>
    <property type="project" value="RHEA"/>
</dbReference>
<keyword evidence="14" id="KW-1185">Reference proteome</keyword>
<organism evidence="13 14">
    <name type="scientific">Pseudidiomarina salinarum</name>
    <dbReference type="NCBI Taxonomy" id="435908"/>
    <lineage>
        <taxon>Bacteria</taxon>
        <taxon>Pseudomonadati</taxon>
        <taxon>Pseudomonadota</taxon>
        <taxon>Gammaproteobacteria</taxon>
        <taxon>Alteromonadales</taxon>
        <taxon>Idiomarinaceae</taxon>
        <taxon>Pseudidiomarina</taxon>
    </lineage>
</organism>
<comment type="function">
    <text evidence="10">Cell wall formation. Catalyzes the transfer of a GlcNAc subunit on undecaprenyl-pyrophosphoryl-MurNAc-pentapeptide (lipid intermediate I) to form undecaprenyl-pyrophosphoryl-MurNAc-(pentapeptide)GlcNAc (lipid intermediate II).</text>
</comment>
<evidence type="ECO:0000256" key="1">
    <source>
        <dbReference type="ARBA" id="ARBA00022475"/>
    </source>
</evidence>
<name>A0A094IU74_9GAMM</name>
<protein>
    <recommendedName>
        <fullName evidence="10">UDP-N-acetylglucosamine--N-acetylmuramyl-(pentapeptide) pyrophosphoryl-undecaprenol N-acetylglucosamine transferase</fullName>
        <ecNumber evidence="10">2.4.1.227</ecNumber>
    </recommendedName>
    <alternativeName>
        <fullName evidence="10">Undecaprenyl-PP-MurNAc-pentapeptide-UDPGlcNAc GlcNAc transferase</fullName>
    </alternativeName>
</protein>
<dbReference type="UniPathway" id="UPA00219"/>
<dbReference type="GO" id="GO:0005886">
    <property type="term" value="C:plasma membrane"/>
    <property type="evidence" value="ECO:0007669"/>
    <property type="project" value="UniProtKB-SubCell"/>
</dbReference>
<evidence type="ECO:0000256" key="7">
    <source>
        <dbReference type="ARBA" id="ARBA00023136"/>
    </source>
</evidence>
<dbReference type="Gene3D" id="3.40.50.2000">
    <property type="entry name" value="Glycogen Phosphorylase B"/>
    <property type="match status" value="2"/>
</dbReference>
<dbReference type="GO" id="GO:0008360">
    <property type="term" value="P:regulation of cell shape"/>
    <property type="evidence" value="ECO:0007669"/>
    <property type="project" value="UniProtKB-KW"/>
</dbReference>
<dbReference type="SUPFAM" id="SSF53756">
    <property type="entry name" value="UDP-Glycosyltransferase/glycogen phosphorylase"/>
    <property type="match status" value="1"/>
</dbReference>
<dbReference type="RefSeq" id="WP_034773403.1">
    <property type="nucleotide sequence ID" value="NZ_JPER01000001.1"/>
</dbReference>
<accession>A0A094IU74</accession>